<keyword evidence="4 10" id="KW-0808">Transferase</keyword>
<gene>
    <name evidence="10" type="ORF">NMQ00_10125</name>
</gene>
<dbReference type="InterPro" id="IPR000182">
    <property type="entry name" value="GNAT_dom"/>
</dbReference>
<sequence length="147" mass="16733">MKIRKANEQDCDELVRLMRQLWPDVPEAELIPEVRLGIRSGKMHYFIAETDEPVGFCQLSFRHDYVPGATSSPTAFLEGIYVVETARQQDVATRLVDAASAFARSKGCDELASDTEVENGGSQRFHERIGFREVERTVHYVKKLSRE</sequence>
<evidence type="ECO:0000256" key="6">
    <source>
        <dbReference type="ARBA" id="ARBA00023315"/>
    </source>
</evidence>
<dbReference type="PANTHER" id="PTHR43877">
    <property type="entry name" value="AMINOALKYLPHOSPHONATE N-ACETYLTRANSFERASE-RELATED-RELATED"/>
    <property type="match status" value="1"/>
</dbReference>
<dbReference type="Proteomes" id="UP001060325">
    <property type="component" value="Chromosome"/>
</dbReference>
<keyword evidence="6 10" id="KW-0012">Acyltransferase</keyword>
<dbReference type="SUPFAM" id="SSF55729">
    <property type="entry name" value="Acyl-CoA N-acyltransferases (Nat)"/>
    <property type="match status" value="1"/>
</dbReference>
<evidence type="ECO:0000313" key="11">
    <source>
        <dbReference type="Proteomes" id="UP001060325"/>
    </source>
</evidence>
<dbReference type="InterPro" id="IPR016181">
    <property type="entry name" value="Acyl_CoA_acyltransferase"/>
</dbReference>
<evidence type="ECO:0000256" key="7">
    <source>
        <dbReference type="ARBA" id="ARBA00029660"/>
    </source>
</evidence>
<dbReference type="Pfam" id="PF00583">
    <property type="entry name" value="Acetyltransf_1"/>
    <property type="match status" value="1"/>
</dbReference>
<evidence type="ECO:0000313" key="10">
    <source>
        <dbReference type="EMBL" id="UTT41917.1"/>
    </source>
</evidence>
<name>A0ABY5FK65_9BACL</name>
<keyword evidence="5" id="KW-0046">Antibiotic resistance</keyword>
<evidence type="ECO:0000256" key="4">
    <source>
        <dbReference type="ARBA" id="ARBA00022679"/>
    </source>
</evidence>
<dbReference type="EMBL" id="CP101462">
    <property type="protein sequence ID" value="UTT41917.1"/>
    <property type="molecule type" value="Genomic_DNA"/>
</dbReference>
<dbReference type="NCBIfam" id="NF043067">
    <property type="entry name" value="AAC_6p_group_E"/>
    <property type="match status" value="1"/>
</dbReference>
<accession>A0ABY5FK65</accession>
<organism evidence="10 11">
    <name type="scientific">Exiguobacterium aurantiacum</name>
    <dbReference type="NCBI Taxonomy" id="33987"/>
    <lineage>
        <taxon>Bacteria</taxon>
        <taxon>Bacillati</taxon>
        <taxon>Bacillota</taxon>
        <taxon>Bacilli</taxon>
        <taxon>Bacillales</taxon>
        <taxon>Bacillales Family XII. Incertae Sedis</taxon>
        <taxon>Exiguobacterium</taxon>
    </lineage>
</organism>
<protein>
    <recommendedName>
        <fullName evidence="3">Aminoglycoside N(6')-acetyltransferase type 1</fullName>
        <ecNumber evidence="2">2.3.1.82</ecNumber>
    </recommendedName>
    <alternativeName>
        <fullName evidence="7">Aminoglycoside resistance protein</fullName>
    </alternativeName>
</protein>
<feature type="domain" description="N-acetyltransferase" evidence="9">
    <location>
        <begin position="1"/>
        <end position="147"/>
    </location>
</feature>
<dbReference type="EC" id="2.3.1.82" evidence="2"/>
<dbReference type="CDD" id="cd04301">
    <property type="entry name" value="NAT_SF"/>
    <property type="match status" value="1"/>
</dbReference>
<dbReference type="InterPro" id="IPR024170">
    <property type="entry name" value="Aminoglycoside_N6-AcTrfrase"/>
</dbReference>
<evidence type="ECO:0000256" key="1">
    <source>
        <dbReference type="ARBA" id="ARBA00011738"/>
    </source>
</evidence>
<proteinExistence type="predicted"/>
<dbReference type="PROSITE" id="PS51186">
    <property type="entry name" value="GNAT"/>
    <property type="match status" value="1"/>
</dbReference>
<keyword evidence="11" id="KW-1185">Reference proteome</keyword>
<evidence type="ECO:0000256" key="5">
    <source>
        <dbReference type="ARBA" id="ARBA00023251"/>
    </source>
</evidence>
<dbReference type="Gene3D" id="3.40.630.30">
    <property type="match status" value="1"/>
</dbReference>
<evidence type="ECO:0000256" key="3">
    <source>
        <dbReference type="ARBA" id="ARBA00017677"/>
    </source>
</evidence>
<evidence type="ECO:0000256" key="8">
    <source>
        <dbReference type="ARBA" id="ARBA00048923"/>
    </source>
</evidence>
<evidence type="ECO:0000256" key="2">
    <source>
        <dbReference type="ARBA" id="ARBA00012888"/>
    </source>
</evidence>
<dbReference type="GO" id="GO:0016746">
    <property type="term" value="F:acyltransferase activity"/>
    <property type="evidence" value="ECO:0007669"/>
    <property type="project" value="UniProtKB-KW"/>
</dbReference>
<dbReference type="RefSeq" id="WP_255176597.1">
    <property type="nucleotide sequence ID" value="NZ_CP101462.1"/>
</dbReference>
<reference evidence="10" key="1">
    <citation type="submission" date="2022-07" db="EMBL/GenBank/DDBJ databases">
        <title>Complete genome of CX2.</title>
        <authorList>
            <person name="Cao G."/>
        </authorList>
    </citation>
    <scope>NUCLEOTIDE SEQUENCE</scope>
    <source>
        <strain evidence="10">CX2</strain>
    </source>
</reference>
<comment type="catalytic activity">
    <reaction evidence="8">
        <text>kanamycin B + acetyl-CoA = N(6')-acetylkanamycin B + CoA + H(+)</text>
        <dbReference type="Rhea" id="RHEA:16449"/>
        <dbReference type="ChEBI" id="CHEBI:15378"/>
        <dbReference type="ChEBI" id="CHEBI:57287"/>
        <dbReference type="ChEBI" id="CHEBI:57288"/>
        <dbReference type="ChEBI" id="CHEBI:58390"/>
        <dbReference type="ChEBI" id="CHEBI:58549"/>
        <dbReference type="EC" id="2.3.1.82"/>
    </reaction>
</comment>
<dbReference type="PIRSF" id="PIRSF000452">
    <property type="entry name" value="6-N-acetyltransf"/>
    <property type="match status" value="1"/>
</dbReference>
<comment type="subunit">
    <text evidence="1">Homodimer.</text>
</comment>
<evidence type="ECO:0000259" key="9">
    <source>
        <dbReference type="PROSITE" id="PS51186"/>
    </source>
</evidence>
<dbReference type="InterPro" id="IPR050832">
    <property type="entry name" value="Bact_Acetyltransf"/>
</dbReference>